<sequence length="154" mass="17740">MTTVLDSKLKGNIESSHNVICTIPRYRGQRYTRVRSKHLRTLGADPQASAAQKSLSQKELERRSDIDSRVLGQKFEITLHALDRLSTLYLHKFVSEFDGLEGISSWCNRLVKEAITQQPKSLELEEFSLRYEGITFSFKKSDYRDNMLVLTTII</sequence>
<dbReference type="RefSeq" id="WP_115407192.1">
    <property type="nucleotide sequence ID" value="NZ_UGYV01000002.1"/>
</dbReference>
<reference evidence="1 3" key="1">
    <citation type="submission" date="2018-06" db="EMBL/GenBank/DDBJ databases">
        <authorList>
            <consortium name="Pathogen Informatics"/>
            <person name="Doyle S."/>
        </authorList>
    </citation>
    <scope>NUCLEOTIDE SEQUENCE [LARGE SCALE GENOMIC DNA]</scope>
    <source>
        <strain evidence="1 3">NCTC10736</strain>
    </source>
</reference>
<protein>
    <submittedName>
        <fullName evidence="1">Uncharacterized protein</fullName>
    </submittedName>
</protein>
<organism evidence="1 3">
    <name type="scientific">Shewanella morhuae</name>
    <dbReference type="NCBI Taxonomy" id="365591"/>
    <lineage>
        <taxon>Bacteria</taxon>
        <taxon>Pseudomonadati</taxon>
        <taxon>Pseudomonadota</taxon>
        <taxon>Gammaproteobacteria</taxon>
        <taxon>Alteromonadales</taxon>
        <taxon>Shewanellaceae</taxon>
        <taxon>Shewanella</taxon>
    </lineage>
</organism>
<dbReference type="AlphaFoldDB" id="A0A380BSM7"/>
<evidence type="ECO:0000313" key="3">
    <source>
        <dbReference type="Proteomes" id="UP000255061"/>
    </source>
</evidence>
<dbReference type="EMBL" id="UGYV01000002">
    <property type="protein sequence ID" value="SUJ05370.1"/>
    <property type="molecule type" value="Genomic_DNA"/>
</dbReference>
<proteinExistence type="predicted"/>
<name>A0A380BSM7_9GAMM</name>
<gene>
    <name evidence="1" type="ORF">NCTC10736_03815</name>
    <name evidence="2" type="ORF">NCTC10736_04140</name>
</gene>
<evidence type="ECO:0000313" key="1">
    <source>
        <dbReference type="EMBL" id="SUJ05370.1"/>
    </source>
</evidence>
<dbReference type="Proteomes" id="UP000255061">
    <property type="component" value="Unassembled WGS sequence"/>
</dbReference>
<evidence type="ECO:0000313" key="2">
    <source>
        <dbReference type="EMBL" id="SUJ10573.1"/>
    </source>
</evidence>
<dbReference type="EMBL" id="UGYV01000004">
    <property type="protein sequence ID" value="SUJ10573.1"/>
    <property type="molecule type" value="Genomic_DNA"/>
</dbReference>
<accession>A0A380BSM7</accession>